<keyword evidence="4 7" id="KW-0812">Transmembrane</keyword>
<comment type="subcellular location">
    <subcellularLocation>
        <location evidence="1">Cell membrane</location>
        <topology evidence="1">Multi-pass membrane protein</topology>
    </subcellularLocation>
</comment>
<comment type="caution">
    <text evidence="11">The sequence shown here is derived from an EMBL/GenBank/DDBJ whole genome shotgun (WGS) entry which is preliminary data.</text>
</comment>
<dbReference type="Pfam" id="PF00924">
    <property type="entry name" value="MS_channel_2nd"/>
    <property type="match status" value="1"/>
</dbReference>
<keyword evidence="6 7" id="KW-0472">Membrane</keyword>
<sequence length="375" mass="42690">MNDTLTYQQIPGQTLLDKILYLNSIQDYLVGALLLAVGIVAIKIVRGVVHKQLTRAQSPFLDYFRQIEKYVYPLVYVALFMTVFQWFTATVSVAKFAAYAFKIVLVFLAIRLLAAAVRTAIYSYLSRQDQSGDKAKQVRGIVIILNGVLWVMGTIFLFDNLGFNVTAVLTGLGVGGIAIALAAQTILGDIFNYFVIFFDRPFEVGDFIIVDDKMGTVEYIGLKTTRIKSLSGEQIIISNSNLTNSRLHNYKRMQERRILFRFGIVYETDIEKVERIPALVRGIIERQQQTRFDRTHFVKFGDYSLDFEVVFYVLSADYNRYMDIQQTINLELFQTLAKEGVEFAYPTYSLKLPKGQKALLEASPFDVSHKGMNNN</sequence>
<dbReference type="InterPro" id="IPR011066">
    <property type="entry name" value="MscS_channel_C_sf"/>
</dbReference>
<evidence type="ECO:0000256" key="6">
    <source>
        <dbReference type="ARBA" id="ARBA00023136"/>
    </source>
</evidence>
<dbReference type="Pfam" id="PF21088">
    <property type="entry name" value="MS_channel_1st"/>
    <property type="match status" value="1"/>
</dbReference>
<evidence type="ECO:0000256" key="2">
    <source>
        <dbReference type="ARBA" id="ARBA00008017"/>
    </source>
</evidence>
<evidence type="ECO:0000259" key="8">
    <source>
        <dbReference type="Pfam" id="PF00924"/>
    </source>
</evidence>
<dbReference type="RefSeq" id="WP_202013796.1">
    <property type="nucleotide sequence ID" value="NZ_JAERRB010000009.1"/>
</dbReference>
<dbReference type="Gene3D" id="2.30.30.60">
    <property type="match status" value="1"/>
</dbReference>
<dbReference type="InterPro" id="IPR049142">
    <property type="entry name" value="MS_channel_1st"/>
</dbReference>
<dbReference type="Gene3D" id="3.30.70.100">
    <property type="match status" value="1"/>
</dbReference>
<evidence type="ECO:0000256" key="3">
    <source>
        <dbReference type="ARBA" id="ARBA00022475"/>
    </source>
</evidence>
<dbReference type="SUPFAM" id="SSF50182">
    <property type="entry name" value="Sm-like ribonucleoproteins"/>
    <property type="match status" value="1"/>
</dbReference>
<feature type="transmembrane region" description="Helical" evidence="7">
    <location>
        <begin position="138"/>
        <end position="158"/>
    </location>
</feature>
<evidence type="ECO:0000313" key="12">
    <source>
        <dbReference type="Proteomes" id="UP000613030"/>
    </source>
</evidence>
<keyword evidence="3" id="KW-1003">Cell membrane</keyword>
<protein>
    <submittedName>
        <fullName evidence="11">Mechanosensitive ion channel family protein</fullName>
    </submittedName>
</protein>
<gene>
    <name evidence="11" type="ORF">JI741_23185</name>
</gene>
<dbReference type="Proteomes" id="UP000613030">
    <property type="component" value="Unassembled WGS sequence"/>
</dbReference>
<dbReference type="PANTHER" id="PTHR30566">
    <property type="entry name" value="YNAI-RELATED MECHANOSENSITIVE ION CHANNEL"/>
    <property type="match status" value="1"/>
</dbReference>
<evidence type="ECO:0000259" key="10">
    <source>
        <dbReference type="Pfam" id="PF21088"/>
    </source>
</evidence>
<keyword evidence="5 7" id="KW-1133">Transmembrane helix</keyword>
<comment type="similarity">
    <text evidence="2">Belongs to the MscS (TC 1.A.23) family.</text>
</comment>
<reference evidence="11 12" key="1">
    <citation type="submission" date="2021-01" db="EMBL/GenBank/DDBJ databases">
        <title>Chryseolinea sp. Jin1 Genome sequencing and assembly.</title>
        <authorList>
            <person name="Kim I."/>
        </authorList>
    </citation>
    <scope>NUCLEOTIDE SEQUENCE [LARGE SCALE GENOMIC DNA]</scope>
    <source>
        <strain evidence="11 12">Jin1</strain>
    </source>
</reference>
<feature type="domain" description="Mechanosensitive ion channel MscS C-terminal" evidence="9">
    <location>
        <begin position="259"/>
        <end position="343"/>
    </location>
</feature>
<evidence type="ECO:0000256" key="7">
    <source>
        <dbReference type="SAM" id="Phobius"/>
    </source>
</evidence>
<dbReference type="InterPro" id="IPR049278">
    <property type="entry name" value="MS_channel_C"/>
</dbReference>
<keyword evidence="12" id="KW-1185">Reference proteome</keyword>
<name>A0ABS1KXV3_9BACT</name>
<dbReference type="SUPFAM" id="SSF82689">
    <property type="entry name" value="Mechanosensitive channel protein MscS (YggB), C-terminal domain"/>
    <property type="match status" value="1"/>
</dbReference>
<feature type="transmembrane region" description="Helical" evidence="7">
    <location>
        <begin position="164"/>
        <end position="183"/>
    </location>
</feature>
<organism evidence="11 12">
    <name type="scientific">Chryseolinea lacunae</name>
    <dbReference type="NCBI Taxonomy" id="2801331"/>
    <lineage>
        <taxon>Bacteria</taxon>
        <taxon>Pseudomonadati</taxon>
        <taxon>Bacteroidota</taxon>
        <taxon>Cytophagia</taxon>
        <taxon>Cytophagales</taxon>
        <taxon>Fulvivirgaceae</taxon>
        <taxon>Chryseolinea</taxon>
    </lineage>
</organism>
<feature type="transmembrane region" description="Helical" evidence="7">
    <location>
        <begin position="28"/>
        <end position="49"/>
    </location>
</feature>
<dbReference type="InterPro" id="IPR023408">
    <property type="entry name" value="MscS_beta-dom_sf"/>
</dbReference>
<evidence type="ECO:0000256" key="4">
    <source>
        <dbReference type="ARBA" id="ARBA00022692"/>
    </source>
</evidence>
<evidence type="ECO:0000259" key="9">
    <source>
        <dbReference type="Pfam" id="PF21082"/>
    </source>
</evidence>
<dbReference type="Gene3D" id="1.10.287.1260">
    <property type="match status" value="1"/>
</dbReference>
<accession>A0ABS1KXV3</accession>
<evidence type="ECO:0000313" key="11">
    <source>
        <dbReference type="EMBL" id="MBL0744155.1"/>
    </source>
</evidence>
<dbReference type="InterPro" id="IPR006685">
    <property type="entry name" value="MscS_channel_2nd"/>
</dbReference>
<feature type="transmembrane region" description="Helical" evidence="7">
    <location>
        <begin position="99"/>
        <end position="117"/>
    </location>
</feature>
<evidence type="ECO:0000256" key="5">
    <source>
        <dbReference type="ARBA" id="ARBA00022989"/>
    </source>
</evidence>
<dbReference type="InterPro" id="IPR011014">
    <property type="entry name" value="MscS_channel_TM-2"/>
</dbReference>
<feature type="domain" description="Mechanosensitive ion channel MscS" evidence="8">
    <location>
        <begin position="186"/>
        <end position="252"/>
    </location>
</feature>
<dbReference type="EMBL" id="JAERRB010000009">
    <property type="protein sequence ID" value="MBL0744155.1"/>
    <property type="molecule type" value="Genomic_DNA"/>
</dbReference>
<evidence type="ECO:0000256" key="1">
    <source>
        <dbReference type="ARBA" id="ARBA00004651"/>
    </source>
</evidence>
<dbReference type="PANTHER" id="PTHR30566:SF25">
    <property type="entry name" value="INNER MEMBRANE PROTEIN"/>
    <property type="match status" value="1"/>
</dbReference>
<feature type="domain" description="Mechanosensitive ion channel transmembrane helices 2/3" evidence="10">
    <location>
        <begin position="146"/>
        <end position="184"/>
    </location>
</feature>
<feature type="transmembrane region" description="Helical" evidence="7">
    <location>
        <begin position="70"/>
        <end position="87"/>
    </location>
</feature>
<dbReference type="SUPFAM" id="SSF82861">
    <property type="entry name" value="Mechanosensitive channel protein MscS (YggB), transmembrane region"/>
    <property type="match status" value="1"/>
</dbReference>
<dbReference type="Pfam" id="PF21082">
    <property type="entry name" value="MS_channel_3rd"/>
    <property type="match status" value="1"/>
</dbReference>
<dbReference type="InterPro" id="IPR010920">
    <property type="entry name" value="LSM_dom_sf"/>
</dbReference>
<proteinExistence type="inferred from homology"/>